<dbReference type="InterPro" id="IPR041999">
    <property type="entry name" value="Sortase_D_1"/>
</dbReference>
<dbReference type="Gene3D" id="2.40.260.10">
    <property type="entry name" value="Sortase"/>
    <property type="match status" value="1"/>
</dbReference>
<dbReference type="HOGENOM" id="CLU_045680_6_0_6"/>
<dbReference type="InterPro" id="IPR023365">
    <property type="entry name" value="Sortase_dom-sf"/>
</dbReference>
<keyword evidence="2" id="KW-1133">Transmembrane helix</keyword>
<keyword evidence="4" id="KW-1185">Reference proteome</keyword>
<organism evidence="3 4">
    <name type="scientific">Shewanella pealeana (strain ATCC 700345 / ANG-SQ1)</name>
    <dbReference type="NCBI Taxonomy" id="398579"/>
    <lineage>
        <taxon>Bacteria</taxon>
        <taxon>Pseudomonadati</taxon>
        <taxon>Pseudomonadota</taxon>
        <taxon>Gammaproteobacteria</taxon>
        <taxon>Alteromonadales</taxon>
        <taxon>Shewanellaceae</taxon>
        <taxon>Shewanella</taxon>
    </lineage>
</organism>
<feature type="transmembrane region" description="Helical" evidence="2">
    <location>
        <begin position="28"/>
        <end position="47"/>
    </location>
</feature>
<reference evidence="3 4" key="1">
    <citation type="submission" date="2007-10" db="EMBL/GenBank/DDBJ databases">
        <title>Complete sequence of Shewanella pealeana ATCC 700345.</title>
        <authorList>
            <consortium name="US DOE Joint Genome Institute"/>
            <person name="Copeland A."/>
            <person name="Lucas S."/>
            <person name="Lapidus A."/>
            <person name="Barry K."/>
            <person name="Glavina del Rio T."/>
            <person name="Dalin E."/>
            <person name="Tice H."/>
            <person name="Pitluck S."/>
            <person name="Chertkov O."/>
            <person name="Brettin T."/>
            <person name="Bruce D."/>
            <person name="Detter J.C."/>
            <person name="Han C."/>
            <person name="Schmutz J."/>
            <person name="Larimer F."/>
            <person name="Land M."/>
            <person name="Hauser L."/>
            <person name="Kyrpides N."/>
            <person name="Kim E."/>
            <person name="Zhao J.-S.Z."/>
            <person name="Manno D."/>
            <person name="Hawari J."/>
            <person name="Richardson P."/>
        </authorList>
    </citation>
    <scope>NUCLEOTIDE SEQUENCE [LARGE SCALE GENOMIC DNA]</scope>
    <source>
        <strain evidence="4">ATCC 700345 / ANG-SQ1</strain>
    </source>
</reference>
<keyword evidence="2" id="KW-0472">Membrane</keyword>
<evidence type="ECO:0000256" key="1">
    <source>
        <dbReference type="ARBA" id="ARBA00022801"/>
    </source>
</evidence>
<dbReference type="EMBL" id="CP000851">
    <property type="protein sequence ID" value="ABV87835.1"/>
    <property type="molecule type" value="Genomic_DNA"/>
</dbReference>
<keyword evidence="1" id="KW-0378">Hydrolase</keyword>
<protein>
    <submittedName>
        <fullName evidence="3">Sortase family protein</fullName>
    </submittedName>
</protein>
<name>A8H5J8_SHEPA</name>
<dbReference type="Proteomes" id="UP000002608">
    <property type="component" value="Chromosome"/>
</dbReference>
<dbReference type="InterPro" id="IPR005754">
    <property type="entry name" value="Sortase"/>
</dbReference>
<evidence type="ECO:0000256" key="2">
    <source>
        <dbReference type="SAM" id="Phobius"/>
    </source>
</evidence>
<dbReference type="NCBIfam" id="TIGR03784">
    <property type="entry name" value="marine_sortase"/>
    <property type="match status" value="1"/>
</dbReference>
<dbReference type="RefSeq" id="WP_012155743.1">
    <property type="nucleotide sequence ID" value="NC_009901.1"/>
</dbReference>
<proteinExistence type="predicted"/>
<dbReference type="CDD" id="cd05828">
    <property type="entry name" value="Sortase_D_1"/>
    <property type="match status" value="1"/>
</dbReference>
<dbReference type="STRING" id="398579.Spea_2515"/>
<dbReference type="Pfam" id="PF04203">
    <property type="entry name" value="Sortase"/>
    <property type="match status" value="1"/>
</dbReference>
<dbReference type="eggNOG" id="COG3764">
    <property type="taxonomic scope" value="Bacteria"/>
</dbReference>
<evidence type="ECO:0000313" key="3">
    <source>
        <dbReference type="EMBL" id="ABV87835.1"/>
    </source>
</evidence>
<dbReference type="AlphaFoldDB" id="A8H5J8"/>
<dbReference type="GO" id="GO:0016787">
    <property type="term" value="F:hydrolase activity"/>
    <property type="evidence" value="ECO:0007669"/>
    <property type="project" value="UniProtKB-KW"/>
</dbReference>
<dbReference type="SUPFAM" id="SSF63817">
    <property type="entry name" value="Sortase"/>
    <property type="match status" value="1"/>
</dbReference>
<accession>A8H5J8</accession>
<dbReference type="KEGG" id="spl:Spea_2515"/>
<evidence type="ECO:0000313" key="4">
    <source>
        <dbReference type="Proteomes" id="UP000002608"/>
    </source>
</evidence>
<sequence>MANQTEQVVKSNKDAEGSKKLCRDFNRYFPWLLVATGIALIIQGGYMQVKAHFAQFLIQQAWQRTLEDRKPHKPWSWADTHPVAKLEFLPSAEVQDHIESQNTLDTHDSGQGDSLYVLSGASGRNLAFGPALMLSSSEFDEQGNTVIAGHRDTHFARLNGVKVGQLIKVQSASGKRRLYRVFATLVTHESDMSVTQDSHDKLLTLVTCYPFGASFAGGPLRFVVKAEPI</sequence>
<gene>
    <name evidence="3" type="ordered locus">Spea_2515</name>
</gene>
<dbReference type="NCBIfam" id="TIGR01076">
    <property type="entry name" value="sortase_fam"/>
    <property type="match status" value="1"/>
</dbReference>
<dbReference type="InterPro" id="IPR022445">
    <property type="entry name" value="Sortase_proteobact_type"/>
</dbReference>
<keyword evidence="2" id="KW-0812">Transmembrane</keyword>
<dbReference type="OrthoDB" id="9790661at2"/>